<dbReference type="AlphaFoldDB" id="A0A327WJR7"/>
<evidence type="ECO:0000313" key="1">
    <source>
        <dbReference type="EMBL" id="RAJ88034.1"/>
    </source>
</evidence>
<name>A0A327WJR7_9BACT</name>
<evidence type="ECO:0000313" key="2">
    <source>
        <dbReference type="Proteomes" id="UP000249819"/>
    </source>
</evidence>
<accession>A0A327WJR7</accession>
<protein>
    <submittedName>
        <fullName evidence="1">Phytanoyl-CoA dioxygenase PhyH</fullName>
    </submittedName>
</protein>
<dbReference type="PANTHER" id="PTHR31630:SF6">
    <property type="entry name" value="PHYTANOYL-COA DIOXYGENASE-RELATED"/>
    <property type="match status" value="1"/>
</dbReference>
<dbReference type="Pfam" id="PF05721">
    <property type="entry name" value="PhyH"/>
    <property type="match status" value="1"/>
</dbReference>
<dbReference type="RefSeq" id="WP_111590689.1">
    <property type="nucleotide sequence ID" value="NZ_QLMA01000001.1"/>
</dbReference>
<organism evidence="1 2">
    <name type="scientific">Chitinophaga dinghuensis</name>
    <dbReference type="NCBI Taxonomy" id="1539050"/>
    <lineage>
        <taxon>Bacteria</taxon>
        <taxon>Pseudomonadati</taxon>
        <taxon>Bacteroidota</taxon>
        <taxon>Chitinophagia</taxon>
        <taxon>Chitinophagales</taxon>
        <taxon>Chitinophagaceae</taxon>
        <taxon>Chitinophaga</taxon>
    </lineage>
</organism>
<dbReference type="EMBL" id="QLMA01000001">
    <property type="protein sequence ID" value="RAJ88034.1"/>
    <property type="molecule type" value="Genomic_DNA"/>
</dbReference>
<dbReference type="OrthoDB" id="1157001at2"/>
<keyword evidence="1" id="KW-0560">Oxidoreductase</keyword>
<reference evidence="1 2" key="1">
    <citation type="submission" date="2018-06" db="EMBL/GenBank/DDBJ databases">
        <title>Genomic Encyclopedia of Archaeal and Bacterial Type Strains, Phase II (KMG-II): from individual species to whole genera.</title>
        <authorList>
            <person name="Goeker M."/>
        </authorList>
    </citation>
    <scope>NUCLEOTIDE SEQUENCE [LARGE SCALE GENOMIC DNA]</scope>
    <source>
        <strain evidence="1 2">DSM 29821</strain>
    </source>
</reference>
<dbReference type="Gene3D" id="2.60.120.620">
    <property type="entry name" value="q2cbj1_9rhob like domain"/>
    <property type="match status" value="1"/>
</dbReference>
<keyword evidence="2" id="KW-1185">Reference proteome</keyword>
<keyword evidence="1" id="KW-0223">Dioxygenase</keyword>
<comment type="caution">
    <text evidence="1">The sequence shown here is derived from an EMBL/GenBank/DDBJ whole genome shotgun (WGS) entry which is preliminary data.</text>
</comment>
<sequence length="317" mass="36572">MPHDFHSFIQVMVATHLAQKNRQTAPVFENFSYYEVRWMGFAEIGAFETYNFLYTACKDPQHFREWLLALKGAPFLEEAAQKYQQWLTSENSESSLPTTFSLTAEQQACWQTQGYLRIGGLVPDQLCDEVVAVIRNSMGIDLQNQDTWYPENPDWHGLMLQQYQDPAIAAIRNHPLLKALFAELYGTHQLIANTEKVSYNPPETDSWKFRHEHLHWDIDPEQPLSLNIQGLIYLEDVPENRGPLKVIPGFQHQYEDYISTFADFTAARQAIKVQPGAVKIPGRKGDVILWQHTLPHCATANRDILPRFVQYVSFTKC</sequence>
<dbReference type="InterPro" id="IPR008775">
    <property type="entry name" value="Phytyl_CoA_dOase-like"/>
</dbReference>
<gene>
    <name evidence="1" type="ORF">CLV59_101799</name>
</gene>
<dbReference type="Proteomes" id="UP000249819">
    <property type="component" value="Unassembled WGS sequence"/>
</dbReference>
<dbReference type="PANTHER" id="PTHR31630">
    <property type="entry name" value="PHYTANOYL-COA DIOXYGENASE-RELATED-RELATED"/>
    <property type="match status" value="1"/>
</dbReference>
<proteinExistence type="predicted"/>
<dbReference type="SUPFAM" id="SSF51197">
    <property type="entry name" value="Clavaminate synthase-like"/>
    <property type="match status" value="1"/>
</dbReference>
<dbReference type="GO" id="GO:0016706">
    <property type="term" value="F:2-oxoglutarate-dependent dioxygenase activity"/>
    <property type="evidence" value="ECO:0007669"/>
    <property type="project" value="UniProtKB-ARBA"/>
</dbReference>